<dbReference type="SUPFAM" id="SSF57196">
    <property type="entry name" value="EGF/Laminin"/>
    <property type="match status" value="1"/>
</dbReference>
<keyword evidence="1" id="KW-0245">EGF-like domain</keyword>
<keyword evidence="6" id="KW-1185">Reference proteome</keyword>
<comment type="caution">
    <text evidence="5">The sequence shown here is derived from an EMBL/GenBank/DDBJ whole genome shotgun (WGS) entry which is preliminary data.</text>
</comment>
<proteinExistence type="predicted"/>
<dbReference type="CDD" id="cd00054">
    <property type="entry name" value="EGF_CA"/>
    <property type="match status" value="1"/>
</dbReference>
<feature type="compositionally biased region" description="Low complexity" evidence="2">
    <location>
        <begin position="7"/>
        <end position="20"/>
    </location>
</feature>
<feature type="domain" description="EGF-like" evidence="4">
    <location>
        <begin position="234"/>
        <end position="278"/>
    </location>
</feature>
<dbReference type="Proteomes" id="UP001620626">
    <property type="component" value="Unassembled WGS sequence"/>
</dbReference>
<keyword evidence="3" id="KW-0472">Membrane</keyword>
<feature type="region of interest" description="Disordered" evidence="2">
    <location>
        <begin position="405"/>
        <end position="458"/>
    </location>
</feature>
<feature type="region of interest" description="Disordered" evidence="2">
    <location>
        <begin position="146"/>
        <end position="183"/>
    </location>
</feature>
<dbReference type="PROSITE" id="PS00022">
    <property type="entry name" value="EGF_1"/>
    <property type="match status" value="1"/>
</dbReference>
<accession>A0ABD2J0X8</accession>
<dbReference type="InterPro" id="IPR000742">
    <property type="entry name" value="EGF"/>
</dbReference>
<evidence type="ECO:0000313" key="6">
    <source>
        <dbReference type="Proteomes" id="UP001620626"/>
    </source>
</evidence>
<keyword evidence="3" id="KW-1133">Transmembrane helix</keyword>
<dbReference type="PROSITE" id="PS50026">
    <property type="entry name" value="EGF_3"/>
    <property type="match status" value="1"/>
</dbReference>
<dbReference type="Gene3D" id="2.10.25.10">
    <property type="entry name" value="Laminin"/>
    <property type="match status" value="1"/>
</dbReference>
<dbReference type="PROSITE" id="PS01186">
    <property type="entry name" value="EGF_2"/>
    <property type="match status" value="1"/>
</dbReference>
<evidence type="ECO:0000256" key="2">
    <source>
        <dbReference type="SAM" id="MobiDB-lite"/>
    </source>
</evidence>
<keyword evidence="1" id="KW-1015">Disulfide bond</keyword>
<evidence type="ECO:0000313" key="5">
    <source>
        <dbReference type="EMBL" id="KAL3084137.1"/>
    </source>
</evidence>
<evidence type="ECO:0000259" key="4">
    <source>
        <dbReference type="PROSITE" id="PS50026"/>
    </source>
</evidence>
<evidence type="ECO:0000256" key="3">
    <source>
        <dbReference type="SAM" id="Phobius"/>
    </source>
</evidence>
<comment type="caution">
    <text evidence="1">Lacks conserved residue(s) required for the propagation of feature annotation.</text>
</comment>
<keyword evidence="3" id="KW-0812">Transmembrane</keyword>
<organism evidence="5 6">
    <name type="scientific">Heterodera trifolii</name>
    <dbReference type="NCBI Taxonomy" id="157864"/>
    <lineage>
        <taxon>Eukaryota</taxon>
        <taxon>Metazoa</taxon>
        <taxon>Ecdysozoa</taxon>
        <taxon>Nematoda</taxon>
        <taxon>Chromadorea</taxon>
        <taxon>Rhabditida</taxon>
        <taxon>Tylenchina</taxon>
        <taxon>Tylenchomorpha</taxon>
        <taxon>Tylenchoidea</taxon>
        <taxon>Heteroderidae</taxon>
        <taxon>Heteroderinae</taxon>
        <taxon>Heterodera</taxon>
    </lineage>
</organism>
<name>A0ABD2J0X8_9BILA</name>
<reference evidence="5 6" key="1">
    <citation type="submission" date="2024-10" db="EMBL/GenBank/DDBJ databases">
        <authorList>
            <person name="Kim D."/>
        </authorList>
    </citation>
    <scope>NUCLEOTIDE SEQUENCE [LARGE SCALE GENOMIC DNA]</scope>
    <source>
        <strain evidence="5">BH-2024</strain>
    </source>
</reference>
<protein>
    <recommendedName>
        <fullName evidence="4">EGF-like domain-containing protein</fullName>
    </recommendedName>
</protein>
<feature type="region of interest" description="Disordered" evidence="2">
    <location>
        <begin position="1"/>
        <end position="20"/>
    </location>
</feature>
<evidence type="ECO:0000256" key="1">
    <source>
        <dbReference type="PROSITE-ProRule" id="PRU00076"/>
    </source>
</evidence>
<gene>
    <name evidence="5" type="ORF">niasHT_033241</name>
</gene>
<dbReference type="EMBL" id="JBICBT010001085">
    <property type="protein sequence ID" value="KAL3084137.1"/>
    <property type="molecule type" value="Genomic_DNA"/>
</dbReference>
<sequence>MTLQGIAANANDNANGANDALIMRGTNQPTEEEEQQQQIVPVYELLLSSDDSPSASLRVASVPDDQRVDIRCAIAMESTHAFIPGTLTLHKNGKRVGTTADDGTVFTRRTVTVENSLNYNFVPWHRRTKPSGQSVDDVIILGKESNEQKTNWQKQRHSEKEQLKKRGHHRAKKHKTKSNSSSVFSSSDHSVIFHCSALARPSEARRRGRVPRANLYQRTLKMTRSIGADSSPPNAVSCPMGISPRRCLNGGVCVQQTTDAADKHFCQCAKGFDGRNCERATTPRGIVPNSAPFVLCVSFLLVAFFLFVAVAFGLALFREKRRKRSRTMKTTINRLEDINENSAQTPFEQIYEAADYLREQSPIPTIYSTMSNGQKTKPKMRIYSEGGGYDNLEKLREEIRRQKAELEGKRRKGKETKDSEQLAKGKKSWQLKKEAPNWAQNANGTTEHNEEFVGWTKC</sequence>
<feature type="disulfide bond" evidence="1">
    <location>
        <begin position="268"/>
        <end position="277"/>
    </location>
</feature>
<feature type="transmembrane region" description="Helical" evidence="3">
    <location>
        <begin position="291"/>
        <end position="317"/>
    </location>
</feature>
<dbReference type="SMART" id="SM00181">
    <property type="entry name" value="EGF"/>
    <property type="match status" value="1"/>
</dbReference>
<feature type="compositionally biased region" description="Basic residues" evidence="2">
    <location>
        <begin position="165"/>
        <end position="177"/>
    </location>
</feature>
<dbReference type="AlphaFoldDB" id="A0ABD2J0X8"/>